<dbReference type="PRINTS" id="PR02073">
    <property type="entry name" value="FOLLICULNIP1"/>
</dbReference>
<name>A0A6J2YYD0_SITOR</name>
<reference evidence="9 10" key="1">
    <citation type="submission" date="2025-04" db="UniProtKB">
        <authorList>
            <consortium name="RefSeq"/>
        </authorList>
    </citation>
    <scope>IDENTIFICATION</scope>
    <source>
        <tissue evidence="9 10">Gonads</tissue>
    </source>
</reference>
<dbReference type="OrthoDB" id="10051712at2759"/>
<accession>A0A6J2YYD0</accession>
<comment type="subcellular location">
    <subcellularLocation>
        <location evidence="1">Cytoplasm</location>
    </subcellularLocation>
    <subcellularLocation>
        <location evidence="2">Lysosome membrane</location>
    </subcellularLocation>
</comment>
<keyword evidence="5" id="KW-0472">Membrane</keyword>
<evidence type="ECO:0000256" key="6">
    <source>
        <dbReference type="ARBA" id="ARBA00023228"/>
    </source>
</evidence>
<dbReference type="GO" id="GO:0005765">
    <property type="term" value="C:lysosomal membrane"/>
    <property type="evidence" value="ECO:0007669"/>
    <property type="project" value="UniProtKB-SubCell"/>
</dbReference>
<sequence>MALFNKLFPRDKATQSKTHEDNVSHKSPTFSTDQIRIVLFRECDFRGRKLLFDSNATEKIPVDKANQDKTFVEVTNGFGYLISNQKSDYHQLSEMIFGSVAMSFQGSYFKIHHLSDPSRLMFTHVFQSPHTRKQRMSTSSQPSRLSVPSSFEHSIRLDDSGTSSTFSTSEQLSDRSTASDTILVCRRLQSSPLDVPRRLVSSISKNSLVVDSGCADHSFSSVSTGPINFSTWESVFSSLDSPGRSFSSCYAFKKLLRNSTRSLKQSSTSLPSSSEEVLRKSHQRVSKLGLSIVVDTPAENKDFLTLFFMEHIALLDAIVWRTRQSIELAYHRPNIFISSMVNIAQTTAWGLVNLLNAPRILINLWHCLSTDCDNRTSINASVPKFNCQNFISCRNEKTVANVAPWSENKTNFNGYSKLIRTDVFNFNLTNFLRTDSEKNGKRSLDGDCFIGEKFLKEFCELIEVYDVKNTNFFISTLLTAVLTHHLGWVTTVCSSDDGTIISKQPYNALWGQLIDLYGAVGYPAKTAQTVITGTNKNHVITKILNSLTYFIRFNTVERKNLERVNVDAENSYAEMICSNNNCIPKEYYKRYEDHLKEMLPDCASSSYLSKKTEEAFEPLRRGSRLNFSDVEDEKHSSFLKSMNRLKKVKTRVNLSEIVLKNEVDPHAEGFQDDGRLLRRLSTVLSENLREETIEDEPSKENLEKLNTSQLEKKTELEKQGNCDINQNIVRDKSNVIFVLGEDEKLVGIKKEEAQTELNIASGAKRKVSTTKRPSSLSLVKMYPETSKRTETKSTDFSKTDKRCLISSSSFESLCLDEKKYNIQNTAPKNVLRAQSEPPENKKLTNPKYPYSQVKFNLQQYPQVVKNYMKSKNIELEGLSLGEKVFDKFATVQHNVSLDFSGYESDSEQVEGLQTPSNASEMEFTTDMCIEVGGDKAKEATKVECVGRMMKLISIPMPKTITKDEFEPSVPYPSTVMKGLVENYIPDMVLQGTTSRKTDWESKLKRNLTGHTQHSLLDQPVEESLAIVANIDDWEVQLISSHTYIIDKGSSGVRIGMSQLVSSMLESLLQMWKSHIPAQHCLLHLEQKLQELCLRSRALAEVLLASEFCNIELLTSALKVEVNDVPLLLAVASTHSPEVTEKYGVSFQ</sequence>
<keyword evidence="4" id="KW-0963">Cytoplasm</keyword>
<gene>
    <name evidence="9 10" type="primary">LOC115891505</name>
</gene>
<evidence type="ECO:0000313" key="9">
    <source>
        <dbReference type="RefSeq" id="XP_030767830.1"/>
    </source>
</evidence>
<dbReference type="Pfam" id="PF14637">
    <property type="entry name" value="FNIP_M"/>
    <property type="match status" value="2"/>
</dbReference>
<dbReference type="InterPro" id="IPR028086">
    <property type="entry name" value="FNIP_C_dom"/>
</dbReference>
<dbReference type="InterPro" id="IPR028084">
    <property type="entry name" value="FNIP_N_dom"/>
</dbReference>
<dbReference type="PANTHER" id="PTHR21634">
    <property type="entry name" value="RE13835P"/>
    <property type="match status" value="1"/>
</dbReference>
<evidence type="ECO:0000256" key="3">
    <source>
        <dbReference type="ARBA" id="ARBA00007541"/>
    </source>
</evidence>
<dbReference type="PROSITE" id="PS51836">
    <property type="entry name" value="DENN_FNIP12"/>
    <property type="match status" value="1"/>
</dbReference>
<dbReference type="GO" id="GO:0051087">
    <property type="term" value="F:protein-folding chaperone binding"/>
    <property type="evidence" value="ECO:0007669"/>
    <property type="project" value="TreeGrafter"/>
</dbReference>
<dbReference type="PANTHER" id="PTHR21634:SF9">
    <property type="entry name" value="RE13835P"/>
    <property type="match status" value="1"/>
</dbReference>
<evidence type="ECO:0000256" key="2">
    <source>
        <dbReference type="ARBA" id="ARBA00004656"/>
    </source>
</evidence>
<protein>
    <submittedName>
        <fullName evidence="9">Folliculin-interacting protein 1 isoform X1</fullName>
    </submittedName>
    <submittedName>
        <fullName evidence="10">Folliculin-interacting protein 1 isoform X2</fullName>
    </submittedName>
</protein>
<evidence type="ECO:0000313" key="8">
    <source>
        <dbReference type="Proteomes" id="UP000504635"/>
    </source>
</evidence>
<dbReference type="RefSeq" id="XP_030767830.1">
    <property type="nucleotide sequence ID" value="XM_030911970.1"/>
</dbReference>
<keyword evidence="6" id="KW-0458">Lysosome</keyword>
<evidence type="ECO:0000256" key="5">
    <source>
        <dbReference type="ARBA" id="ARBA00023136"/>
    </source>
</evidence>
<evidence type="ECO:0000256" key="4">
    <source>
        <dbReference type="ARBA" id="ARBA00022490"/>
    </source>
</evidence>
<keyword evidence="8" id="KW-1185">Reference proteome</keyword>
<dbReference type="InterPro" id="IPR026156">
    <property type="entry name" value="FNIP_fam"/>
</dbReference>
<dbReference type="Proteomes" id="UP000504635">
    <property type="component" value="Unplaced"/>
</dbReference>
<proteinExistence type="inferred from homology"/>
<dbReference type="Pfam" id="PF14638">
    <property type="entry name" value="FNIP_C"/>
    <property type="match status" value="1"/>
</dbReference>
<organism evidence="8 9">
    <name type="scientific">Sitophilus oryzae</name>
    <name type="common">Rice weevil</name>
    <name type="synonym">Curculio oryzae</name>
    <dbReference type="NCBI Taxonomy" id="7048"/>
    <lineage>
        <taxon>Eukaryota</taxon>
        <taxon>Metazoa</taxon>
        <taxon>Ecdysozoa</taxon>
        <taxon>Arthropoda</taxon>
        <taxon>Hexapoda</taxon>
        <taxon>Insecta</taxon>
        <taxon>Pterygota</taxon>
        <taxon>Neoptera</taxon>
        <taxon>Endopterygota</taxon>
        <taxon>Coleoptera</taxon>
        <taxon>Polyphaga</taxon>
        <taxon>Cucujiformia</taxon>
        <taxon>Curculionidae</taxon>
        <taxon>Dryophthorinae</taxon>
        <taxon>Sitophilus</taxon>
    </lineage>
</organism>
<dbReference type="InterPro" id="IPR028085">
    <property type="entry name" value="FNIP_mid_dom"/>
</dbReference>
<dbReference type="RefSeq" id="XP_030767831.1">
    <property type="nucleotide sequence ID" value="XM_030911971.1"/>
</dbReference>
<feature type="domain" description="UDENN FNIP1/2-type" evidence="7">
    <location>
        <begin position="30"/>
        <end position="1134"/>
    </location>
</feature>
<dbReference type="GeneID" id="115891505"/>
<dbReference type="GO" id="GO:0042030">
    <property type="term" value="F:ATPase inhibitor activity"/>
    <property type="evidence" value="ECO:0007669"/>
    <property type="project" value="TreeGrafter"/>
</dbReference>
<evidence type="ECO:0000259" key="7">
    <source>
        <dbReference type="PROSITE" id="PS51836"/>
    </source>
</evidence>
<dbReference type="InterPro" id="IPR037545">
    <property type="entry name" value="DENN_FNIP1/2"/>
</dbReference>
<comment type="similarity">
    <text evidence="3">Belongs to the FNIP family.</text>
</comment>
<dbReference type="AlphaFoldDB" id="A0A6J2YYD0"/>
<dbReference type="KEGG" id="soy:115891505"/>
<evidence type="ECO:0000313" key="10">
    <source>
        <dbReference type="RefSeq" id="XP_030767831.1"/>
    </source>
</evidence>
<evidence type="ECO:0000256" key="1">
    <source>
        <dbReference type="ARBA" id="ARBA00004496"/>
    </source>
</evidence>
<dbReference type="Pfam" id="PF14636">
    <property type="entry name" value="FNIP_N"/>
    <property type="match status" value="1"/>
</dbReference>